<comment type="subcellular location">
    <subcellularLocation>
        <location evidence="5">Cytoplasm</location>
    </subcellularLocation>
</comment>
<dbReference type="SUPFAM" id="SSF54909">
    <property type="entry name" value="Dimeric alpha+beta barrel"/>
    <property type="match status" value="1"/>
</dbReference>
<dbReference type="RefSeq" id="WP_033130190.1">
    <property type="nucleotide sequence ID" value="NZ_CAWMEL010000022.1"/>
</dbReference>
<dbReference type="InterPro" id="IPR008000">
    <property type="entry name" value="Rham/fucose_mutarotase"/>
</dbReference>
<comment type="subunit">
    <text evidence="5">Homodimer.</text>
</comment>
<dbReference type="Gene3D" id="3.30.70.100">
    <property type="match status" value="1"/>
</dbReference>
<keyword evidence="8" id="KW-1185">Reference proteome</keyword>
<dbReference type="GO" id="GO:0062192">
    <property type="term" value="F:L-rhamnose mutarotase activity"/>
    <property type="evidence" value="ECO:0007669"/>
    <property type="project" value="UniProtKB-UniRule"/>
</dbReference>
<proteinExistence type="inferred from homology"/>
<evidence type="ECO:0000256" key="5">
    <source>
        <dbReference type="HAMAP-Rule" id="MF_01663"/>
    </source>
</evidence>
<dbReference type="GO" id="GO:0005737">
    <property type="term" value="C:cytoplasm"/>
    <property type="evidence" value="ECO:0007669"/>
    <property type="project" value="UniProtKB-SubCell"/>
</dbReference>
<organism evidence="7 8">
    <name type="scientific">Aeromonas encheleia</name>
    <dbReference type="NCBI Taxonomy" id="73010"/>
    <lineage>
        <taxon>Bacteria</taxon>
        <taxon>Pseudomonadati</taxon>
        <taxon>Pseudomonadota</taxon>
        <taxon>Gammaproteobacteria</taxon>
        <taxon>Aeromonadales</taxon>
        <taxon>Aeromonadaceae</taxon>
        <taxon>Aeromonas</taxon>
    </lineage>
</organism>
<keyword evidence="3 5" id="KW-0119">Carbohydrate metabolism</keyword>
<evidence type="ECO:0000256" key="4">
    <source>
        <dbReference type="ARBA" id="ARBA00023308"/>
    </source>
</evidence>
<dbReference type="Proteomes" id="UP001056890">
    <property type="component" value="Chromosome"/>
</dbReference>
<name>A0AAE9SCN4_9GAMM</name>
<evidence type="ECO:0000313" key="7">
    <source>
        <dbReference type="EMBL" id="USV56812.1"/>
    </source>
</evidence>
<evidence type="ECO:0000256" key="2">
    <source>
        <dbReference type="ARBA" id="ARBA00023235"/>
    </source>
</evidence>
<dbReference type="Pfam" id="PF05336">
    <property type="entry name" value="rhaM"/>
    <property type="match status" value="1"/>
</dbReference>
<evidence type="ECO:0000256" key="1">
    <source>
        <dbReference type="ARBA" id="ARBA00022490"/>
    </source>
</evidence>
<keyword evidence="4 5" id="KW-0684">Rhamnose metabolism</keyword>
<keyword evidence="1 5" id="KW-0963">Cytoplasm</keyword>
<dbReference type="AlphaFoldDB" id="A0AAE9SCN4"/>
<comment type="similarity">
    <text evidence="5">Belongs to the rhamnose mutarotase family.</text>
</comment>
<feature type="binding site" evidence="5">
    <location>
        <position position="18"/>
    </location>
    <ligand>
        <name>substrate</name>
    </ligand>
</feature>
<dbReference type="PANTHER" id="PTHR34389">
    <property type="entry name" value="L-RHAMNOSE MUTAROTASE"/>
    <property type="match status" value="1"/>
</dbReference>
<gene>
    <name evidence="5 7" type="primary">rhaM</name>
    <name evidence="7" type="ORF">NHF51_15885</name>
</gene>
<evidence type="ECO:0000256" key="3">
    <source>
        <dbReference type="ARBA" id="ARBA00023277"/>
    </source>
</evidence>
<dbReference type="InterPro" id="IPR011008">
    <property type="entry name" value="Dimeric_a/b-barrel"/>
</dbReference>
<comment type="pathway">
    <text evidence="5">Carbohydrate metabolism; L-rhamnose metabolism.</text>
</comment>
<comment type="catalytic activity">
    <reaction evidence="5">
        <text>alpha-L-rhamnose = beta-L-rhamnose</text>
        <dbReference type="Rhea" id="RHEA:25584"/>
        <dbReference type="ChEBI" id="CHEBI:27586"/>
        <dbReference type="ChEBI" id="CHEBI:27907"/>
        <dbReference type="EC" id="5.1.3.32"/>
    </reaction>
</comment>
<protein>
    <recommendedName>
        <fullName evidence="5 6">L-rhamnose mutarotase</fullName>
        <ecNumber evidence="5 6">5.1.3.32</ecNumber>
    </recommendedName>
    <alternativeName>
        <fullName evidence="5">Rhamnose 1-epimerase</fullName>
    </alternativeName>
    <alternativeName>
        <fullName evidence="5">Type-3 mutarotase</fullName>
    </alternativeName>
</protein>
<comment type="function">
    <text evidence="5">Involved in the anomeric conversion of L-rhamnose.</text>
</comment>
<feature type="binding site" evidence="5">
    <location>
        <position position="41"/>
    </location>
    <ligand>
        <name>substrate</name>
    </ligand>
</feature>
<reference evidence="7" key="1">
    <citation type="submission" date="2022-06" db="EMBL/GenBank/DDBJ databases">
        <title>Complete Genome of Aeromonas sp. Strain SOD01 Isolated from an Urban Freshwater Stream.</title>
        <authorList>
            <person name="Williams L.E."/>
            <person name="Brysgel T."/>
            <person name="Capestro E.M."/>
            <person name="Foltz G.V."/>
            <person name="Gardner A.E."/>
            <person name="Ingrassia J."/>
            <person name="Peterson E."/>
            <person name="Arruda J."/>
            <person name="Flaherty I."/>
            <person name="Hunt M."/>
            <person name="Pappas G."/>
            <person name="Ramsaran S."/>
            <person name="Rocha M."/>
        </authorList>
    </citation>
    <scope>NUCLEOTIDE SEQUENCE</scope>
    <source>
        <strain evidence="7">SOD01</strain>
    </source>
</reference>
<evidence type="ECO:0000256" key="6">
    <source>
        <dbReference type="NCBIfam" id="TIGR02625"/>
    </source>
</evidence>
<evidence type="ECO:0000313" key="8">
    <source>
        <dbReference type="Proteomes" id="UP001056890"/>
    </source>
</evidence>
<dbReference type="NCBIfam" id="TIGR02625">
    <property type="entry name" value="YiiL_rotase"/>
    <property type="match status" value="1"/>
</dbReference>
<dbReference type="EMBL" id="CP099717">
    <property type="protein sequence ID" value="USV56812.1"/>
    <property type="molecule type" value="Genomic_DNA"/>
</dbReference>
<dbReference type="EC" id="5.1.3.32" evidence="5 6"/>
<keyword evidence="2 5" id="KW-0413">Isomerase</keyword>
<dbReference type="HAMAP" id="MF_01663">
    <property type="entry name" value="L_rham_rotase"/>
    <property type="match status" value="1"/>
</dbReference>
<feature type="active site" description="Proton donor" evidence="5">
    <location>
        <position position="22"/>
    </location>
</feature>
<feature type="binding site" evidence="5">
    <location>
        <begin position="76"/>
        <end position="77"/>
    </location>
    <ligand>
        <name>substrate</name>
    </ligand>
</feature>
<dbReference type="InterPro" id="IPR013448">
    <property type="entry name" value="L-rhamnose_mutarotase"/>
</dbReference>
<sequence length="104" mass="12039">MIRKAFLMSVHPGCETEYRRRHDEIWPALAETLKAHGASNYSIFLDSKSCQLFAYVEIEDEARWEAVADTAICREWWGYMKSLMPSHPDDSPISRELVSVFCLP</sequence>
<dbReference type="PANTHER" id="PTHR34389:SF2">
    <property type="entry name" value="L-RHAMNOSE MUTAROTASE"/>
    <property type="match status" value="1"/>
</dbReference>
<dbReference type="GO" id="GO:0019301">
    <property type="term" value="P:rhamnose catabolic process"/>
    <property type="evidence" value="ECO:0007669"/>
    <property type="project" value="UniProtKB-UniRule"/>
</dbReference>
<accession>A0AAE9SCN4</accession>